<keyword evidence="2" id="KW-1185">Reference proteome</keyword>
<accession>A0A9X2P4D9</accession>
<protein>
    <submittedName>
        <fullName evidence="1">Uncharacterized protein</fullName>
    </submittedName>
</protein>
<name>A0A9X2P4D9_9BACT</name>
<sequence length="212" mass="24281">MRISPHFLLLFLLLFSGILSSCIKEDPQIPEAITADIDRVVDKIHEGFFVFSIQGGTKTQAFSLENEGMDGVYGIRMADLENPEGENLRLFNCANSLNPGILQKIKINEASNTFAVCRYSVGLSYIAEIEVLLEESEAERQGFIQMFEQGILTESELDKEMDDLRERFIGSYLGIKNFYSEYFRECLHTLVTEISVIFNNEQWQIFFKCIDN</sequence>
<organism evidence="1 2">
    <name type="scientific">Aquiflexum gelatinilyticum</name>
    <dbReference type="NCBI Taxonomy" id="2961943"/>
    <lineage>
        <taxon>Bacteria</taxon>
        <taxon>Pseudomonadati</taxon>
        <taxon>Bacteroidota</taxon>
        <taxon>Cytophagia</taxon>
        <taxon>Cytophagales</taxon>
        <taxon>Cyclobacteriaceae</taxon>
        <taxon>Aquiflexum</taxon>
    </lineage>
</organism>
<reference evidence="1" key="1">
    <citation type="submission" date="2022-08" db="EMBL/GenBank/DDBJ databases">
        <authorList>
            <person name="Zhang D."/>
        </authorList>
    </citation>
    <scope>NUCLEOTIDE SEQUENCE</scope>
    <source>
        <strain evidence="1">XJ19-11</strain>
    </source>
</reference>
<comment type="caution">
    <text evidence="1">The sequence shown here is derived from an EMBL/GenBank/DDBJ whole genome shotgun (WGS) entry which is preliminary data.</text>
</comment>
<evidence type="ECO:0000313" key="1">
    <source>
        <dbReference type="EMBL" id="MCR9015758.1"/>
    </source>
</evidence>
<dbReference type="EMBL" id="JANSUY010000010">
    <property type="protein sequence ID" value="MCR9015758.1"/>
    <property type="molecule type" value="Genomic_DNA"/>
</dbReference>
<dbReference type="RefSeq" id="WP_258423620.1">
    <property type="nucleotide sequence ID" value="NZ_JANSUY010000010.1"/>
</dbReference>
<evidence type="ECO:0000313" key="2">
    <source>
        <dbReference type="Proteomes" id="UP001142175"/>
    </source>
</evidence>
<dbReference type="AlphaFoldDB" id="A0A9X2P4D9"/>
<gene>
    <name evidence="1" type="ORF">NU887_11985</name>
</gene>
<dbReference type="Proteomes" id="UP001142175">
    <property type="component" value="Unassembled WGS sequence"/>
</dbReference>
<dbReference type="PROSITE" id="PS51257">
    <property type="entry name" value="PROKAR_LIPOPROTEIN"/>
    <property type="match status" value="1"/>
</dbReference>
<proteinExistence type="predicted"/>